<name>L8JSM8_9BACT</name>
<feature type="transmembrane region" description="Helical" evidence="6">
    <location>
        <begin position="425"/>
        <end position="449"/>
    </location>
</feature>
<feature type="transmembrane region" description="Helical" evidence="6">
    <location>
        <begin position="338"/>
        <end position="361"/>
    </location>
</feature>
<comment type="caution">
    <text evidence="9">The sequence shown here is derived from an EMBL/GenBank/DDBJ whole genome shotgun (WGS) entry which is preliminary data.</text>
</comment>
<evidence type="ECO:0000259" key="8">
    <source>
        <dbReference type="Pfam" id="PF12704"/>
    </source>
</evidence>
<dbReference type="PANTHER" id="PTHR30572">
    <property type="entry name" value="MEMBRANE COMPONENT OF TRANSPORTER-RELATED"/>
    <property type="match status" value="1"/>
</dbReference>
<proteinExistence type="predicted"/>
<keyword evidence="2" id="KW-1003">Cell membrane</keyword>
<dbReference type="InterPro" id="IPR025857">
    <property type="entry name" value="MacB_PCD"/>
</dbReference>
<feature type="domain" description="ABC3 transporter permease C-terminal" evidence="7">
    <location>
        <begin position="293"/>
        <end position="409"/>
    </location>
</feature>
<dbReference type="OrthoDB" id="974539at2"/>
<evidence type="ECO:0000256" key="2">
    <source>
        <dbReference type="ARBA" id="ARBA00022475"/>
    </source>
</evidence>
<dbReference type="PROSITE" id="PS51257">
    <property type="entry name" value="PROKAR_LIPOPROTEIN"/>
    <property type="match status" value="1"/>
</dbReference>
<gene>
    <name evidence="9" type="ORF">C900_02225</name>
</gene>
<dbReference type="GO" id="GO:0005886">
    <property type="term" value="C:plasma membrane"/>
    <property type="evidence" value="ECO:0007669"/>
    <property type="project" value="UniProtKB-SubCell"/>
</dbReference>
<dbReference type="GO" id="GO:0022857">
    <property type="term" value="F:transmembrane transporter activity"/>
    <property type="evidence" value="ECO:0007669"/>
    <property type="project" value="TreeGrafter"/>
</dbReference>
<dbReference type="Proteomes" id="UP000011135">
    <property type="component" value="Unassembled WGS sequence"/>
</dbReference>
<protein>
    <submittedName>
        <fullName evidence="9">ABC transporter, permease protein</fullName>
    </submittedName>
</protein>
<feature type="domain" description="ABC3 transporter permease C-terminal" evidence="7">
    <location>
        <begin position="672"/>
        <end position="775"/>
    </location>
</feature>
<comment type="subcellular location">
    <subcellularLocation>
        <location evidence="1">Cell membrane</location>
        <topology evidence="1">Multi-pass membrane protein</topology>
    </subcellularLocation>
</comment>
<keyword evidence="4 6" id="KW-1133">Transmembrane helix</keyword>
<dbReference type="RefSeq" id="WP_009579613.1">
    <property type="nucleotide sequence ID" value="NZ_AMZN01000032.1"/>
</dbReference>
<feature type="transmembrane region" description="Helical" evidence="6">
    <location>
        <begin position="714"/>
        <end position="739"/>
    </location>
</feature>
<reference evidence="9 10" key="1">
    <citation type="submission" date="2012-12" db="EMBL/GenBank/DDBJ databases">
        <title>Genome assembly of Fulvivirga imtechensis AK7.</title>
        <authorList>
            <person name="Nupur N."/>
            <person name="Khatri I."/>
            <person name="Kumar R."/>
            <person name="Subramanian S."/>
            <person name="Pinnaka A."/>
        </authorList>
    </citation>
    <scope>NUCLEOTIDE SEQUENCE [LARGE SCALE GENOMIC DNA]</scope>
    <source>
        <strain evidence="9 10">AK7</strain>
    </source>
</reference>
<evidence type="ECO:0000256" key="1">
    <source>
        <dbReference type="ARBA" id="ARBA00004651"/>
    </source>
</evidence>
<keyword evidence="3 6" id="KW-0812">Transmembrane</keyword>
<feature type="transmembrane region" description="Helical" evidence="6">
    <location>
        <begin position="21"/>
        <end position="42"/>
    </location>
</feature>
<keyword evidence="5 6" id="KW-0472">Membrane</keyword>
<feature type="transmembrane region" description="Helical" evidence="6">
    <location>
        <begin position="287"/>
        <end position="309"/>
    </location>
</feature>
<dbReference type="Pfam" id="PF12704">
    <property type="entry name" value="MacB_PCD"/>
    <property type="match status" value="1"/>
</dbReference>
<organism evidence="9 10">
    <name type="scientific">Fulvivirga imtechensis AK7</name>
    <dbReference type="NCBI Taxonomy" id="1237149"/>
    <lineage>
        <taxon>Bacteria</taxon>
        <taxon>Pseudomonadati</taxon>
        <taxon>Bacteroidota</taxon>
        <taxon>Cytophagia</taxon>
        <taxon>Cytophagales</taxon>
        <taxon>Fulvivirgaceae</taxon>
        <taxon>Fulvivirga</taxon>
    </lineage>
</organism>
<evidence type="ECO:0000313" key="9">
    <source>
        <dbReference type="EMBL" id="ELR71850.1"/>
    </source>
</evidence>
<evidence type="ECO:0000259" key="7">
    <source>
        <dbReference type="Pfam" id="PF02687"/>
    </source>
</evidence>
<dbReference type="EMBL" id="AMZN01000032">
    <property type="protein sequence ID" value="ELR71850.1"/>
    <property type="molecule type" value="Genomic_DNA"/>
</dbReference>
<dbReference type="Pfam" id="PF02687">
    <property type="entry name" value="FtsX"/>
    <property type="match status" value="2"/>
</dbReference>
<dbReference type="eggNOG" id="COG0577">
    <property type="taxonomic scope" value="Bacteria"/>
</dbReference>
<feature type="transmembrane region" description="Helical" evidence="6">
    <location>
        <begin position="381"/>
        <end position="404"/>
    </location>
</feature>
<dbReference type="InterPro" id="IPR003838">
    <property type="entry name" value="ABC3_permease_C"/>
</dbReference>
<feature type="transmembrane region" description="Helical" evidence="6">
    <location>
        <begin position="759"/>
        <end position="779"/>
    </location>
</feature>
<evidence type="ECO:0000256" key="6">
    <source>
        <dbReference type="SAM" id="Phobius"/>
    </source>
</evidence>
<evidence type="ECO:0000256" key="4">
    <source>
        <dbReference type="ARBA" id="ARBA00022989"/>
    </source>
</evidence>
<dbReference type="InterPro" id="IPR050250">
    <property type="entry name" value="Macrolide_Exporter_MacB"/>
</dbReference>
<evidence type="ECO:0000256" key="5">
    <source>
        <dbReference type="ARBA" id="ARBA00023136"/>
    </source>
</evidence>
<dbReference type="PANTHER" id="PTHR30572:SF18">
    <property type="entry name" value="ABC-TYPE MACROLIDE FAMILY EXPORT SYSTEM PERMEASE COMPONENT 2"/>
    <property type="match status" value="1"/>
</dbReference>
<dbReference type="STRING" id="1237149.C900_02225"/>
<feature type="transmembrane region" description="Helical" evidence="6">
    <location>
        <begin position="673"/>
        <end position="694"/>
    </location>
</feature>
<evidence type="ECO:0000256" key="3">
    <source>
        <dbReference type="ARBA" id="ARBA00022692"/>
    </source>
</evidence>
<keyword evidence="10" id="KW-1185">Reference proteome</keyword>
<dbReference type="PATRIC" id="fig|1237149.3.peg.2090"/>
<dbReference type="AlphaFoldDB" id="L8JSM8"/>
<sequence length="793" mass="89216">MLKNFYKIAYRNLLRNSLFSIINILGLAFGLACFLLVTLWIWDELKYDQFHVKGEHIYKVFGELKNEGEAQIMPYSPSALAQPIVEKLPEVNNLTRVFPAETVIASDNAKFLESGIYADSSFFSIFSFPLQEGTVQHLFSEPGTILISHQLAQKYFPGESALGKSLSIVTPDNEKMDCKVSGVLAKIPRQSSLQFDFVMNYQWFEEKYRPWWSSLRSQWAYTNFNVTTYMKVAPEADVQRLNEKLGTFINDYTGLESDDALFVYPFSKLYLHSDFSQGRAPTGRIQYIRLFSIIAIVILLIACINFMNLSTARAGRRAKEVGLRKTVGAGKGQLLTQFLAESFIIVLISMAIAVTLTDILLPGFNVLTEKHLSIPFGSTSFLLVVMSLTVFTTILAGSYPALYLSSFNPAKILKSANHQRGGLTLFRKWLVIIQFTLSITFIVYAVVVYRQIEYLQNKDLGIQKENIVHHFLRGIKVHKDAYKNELLNISGIEAVSFTEHHPFNISNGNRHVMWKGKPENALIYFNVMQVDGGFMETFGTELLQGSNFPHHYSGNSDRYFIINEAAADAMMAGEPIGMELQVWGNNGKVVGLVKDFHHQSLEKQIEPVILVFNPEEVWCAFIRIGTGNPSVLSDIQTVYAKYEKEYAFDYSFVADQYSKSYNDVVTMGKLSNIFSVVAIVISCLGLFGLSVFMAEQRTKETGIRKVLGADELSIVWLFSSDFLKLVSLAFIVASPLAWLCTDSWLSHYAYRTEIGVMPFVLAGTLAASIALLTVSFNTFKAALANPVDSLKYE</sequence>
<accession>L8JSM8</accession>
<evidence type="ECO:0000313" key="10">
    <source>
        <dbReference type="Proteomes" id="UP000011135"/>
    </source>
</evidence>
<feature type="domain" description="MacB-like periplasmic core" evidence="8">
    <location>
        <begin position="20"/>
        <end position="245"/>
    </location>
</feature>